<organism evidence="3 4">
    <name type="scientific">Brachybacterium alimentarium</name>
    <dbReference type="NCBI Taxonomy" id="47845"/>
    <lineage>
        <taxon>Bacteria</taxon>
        <taxon>Bacillati</taxon>
        <taxon>Actinomycetota</taxon>
        <taxon>Actinomycetes</taxon>
        <taxon>Micrococcales</taxon>
        <taxon>Dermabacteraceae</taxon>
        <taxon>Brachybacterium</taxon>
    </lineage>
</organism>
<dbReference type="InterPro" id="IPR045851">
    <property type="entry name" value="AMP-bd_C_sf"/>
</dbReference>
<evidence type="ECO:0000313" key="3">
    <source>
        <dbReference type="EMBL" id="PCC40816.1"/>
    </source>
</evidence>
<reference evidence="3 4" key="1">
    <citation type="journal article" date="2017" name="Elife">
        <title>Extensive horizontal gene transfer in cheese-associated bacteria.</title>
        <authorList>
            <person name="Bonham K.S."/>
            <person name="Wolfe B.E."/>
            <person name="Dutton R.J."/>
        </authorList>
    </citation>
    <scope>NUCLEOTIDE SEQUENCE [LARGE SCALE GENOMIC DNA]</scope>
    <source>
        <strain evidence="3 4">341_9</strain>
    </source>
</reference>
<evidence type="ECO:0000259" key="1">
    <source>
        <dbReference type="Pfam" id="PF00501"/>
    </source>
</evidence>
<feature type="domain" description="AMP-binding enzyme C-terminal" evidence="2">
    <location>
        <begin position="280"/>
        <end position="355"/>
    </location>
</feature>
<dbReference type="GO" id="GO:0016878">
    <property type="term" value="F:acid-thiol ligase activity"/>
    <property type="evidence" value="ECO:0007669"/>
    <property type="project" value="UniProtKB-ARBA"/>
</dbReference>
<keyword evidence="4" id="KW-1185">Reference proteome</keyword>
<evidence type="ECO:0000259" key="2">
    <source>
        <dbReference type="Pfam" id="PF13193"/>
    </source>
</evidence>
<dbReference type="InterPro" id="IPR025110">
    <property type="entry name" value="AMP-bd_C"/>
</dbReference>
<dbReference type="SUPFAM" id="SSF56801">
    <property type="entry name" value="Acetyl-CoA synthetase-like"/>
    <property type="match status" value="1"/>
</dbReference>
<keyword evidence="3" id="KW-0436">Ligase</keyword>
<dbReference type="Proteomes" id="UP000218598">
    <property type="component" value="Unassembled WGS sequence"/>
</dbReference>
<comment type="caution">
    <text evidence="3">The sequence shown here is derived from an EMBL/GenBank/DDBJ whole genome shotgun (WGS) entry which is preliminary data.</text>
</comment>
<sequence>MSSQIVVLGGSGEGLLDRLRAVRADGDVPLVGNDRWPAAHWDAVRELAASRPVPAEAAWATQTSGTSGTPRIVLRSAASWERSFEAVSALLASPGGADAEQRILLPSPPASSLTLFSLAHALAGGPRPVLPDSADRAEATVLHGTPQALSAVLAAGDLPHLRTALIGGSHLPAGLRAEAESRGVRVVSYYGAAELSFVALDTGDGHRAFPGAELEIRQGELWVRSPYLALGYLGGPGPVRTDGDWMSVGDLATLEDGVLTVHGRRDAAILAASATVIPDEVEAGLRTLPGIADAVVLGLPTDGIGALVAAMIEPEPGAAVPTARALRSLAATRFTSSHRPRIWFEGPVPRTESGKPARAEALRRVQAGEVRRCA</sequence>
<dbReference type="OrthoDB" id="5240965at2"/>
<accession>A0A2A3YN95</accession>
<feature type="domain" description="AMP-dependent synthetase/ligase" evidence="1">
    <location>
        <begin position="45"/>
        <end position="233"/>
    </location>
</feature>
<dbReference type="EMBL" id="NRGR01000005">
    <property type="protein sequence ID" value="PCC40816.1"/>
    <property type="molecule type" value="Genomic_DNA"/>
</dbReference>
<dbReference type="AlphaFoldDB" id="A0A2A3YN95"/>
<dbReference type="PANTHER" id="PTHR43767">
    <property type="entry name" value="LONG-CHAIN-FATTY-ACID--COA LIGASE"/>
    <property type="match status" value="1"/>
</dbReference>
<dbReference type="Pfam" id="PF13193">
    <property type="entry name" value="AMP-binding_C"/>
    <property type="match status" value="1"/>
</dbReference>
<dbReference type="InterPro" id="IPR042099">
    <property type="entry name" value="ANL_N_sf"/>
</dbReference>
<dbReference type="Gene3D" id="3.30.300.30">
    <property type="match status" value="1"/>
</dbReference>
<dbReference type="PANTHER" id="PTHR43767:SF1">
    <property type="entry name" value="NONRIBOSOMAL PEPTIDE SYNTHASE PES1 (EUROFUNG)-RELATED"/>
    <property type="match status" value="1"/>
</dbReference>
<dbReference type="Gene3D" id="3.40.50.12780">
    <property type="entry name" value="N-terminal domain of ligase-like"/>
    <property type="match status" value="1"/>
</dbReference>
<name>A0A2A3YN95_9MICO</name>
<proteinExistence type="predicted"/>
<gene>
    <name evidence="3" type="ORF">CIK66_02400</name>
</gene>
<dbReference type="RefSeq" id="WP_096196541.1">
    <property type="nucleotide sequence ID" value="NZ_JBQQNQ010000010.1"/>
</dbReference>
<protein>
    <submittedName>
        <fullName evidence="3">O-succinylbenzoate--CoA ligase</fullName>
    </submittedName>
</protein>
<dbReference type="InterPro" id="IPR000873">
    <property type="entry name" value="AMP-dep_synth/lig_dom"/>
</dbReference>
<dbReference type="Pfam" id="PF00501">
    <property type="entry name" value="AMP-binding"/>
    <property type="match status" value="1"/>
</dbReference>
<evidence type="ECO:0000313" key="4">
    <source>
        <dbReference type="Proteomes" id="UP000218598"/>
    </source>
</evidence>
<dbReference type="InterPro" id="IPR050237">
    <property type="entry name" value="ATP-dep_AMP-bd_enzyme"/>
</dbReference>